<feature type="transmembrane region" description="Helical" evidence="1">
    <location>
        <begin position="47"/>
        <end position="65"/>
    </location>
</feature>
<dbReference type="STRING" id="1563681.BFP71_18590"/>
<dbReference type="AlphaFoldDB" id="A0A1E5T204"/>
<feature type="transmembrane region" description="Helical" evidence="1">
    <location>
        <begin position="126"/>
        <end position="142"/>
    </location>
</feature>
<comment type="caution">
    <text evidence="2">The sequence shown here is derived from an EMBL/GenBank/DDBJ whole genome shotgun (WGS) entry which is preliminary data.</text>
</comment>
<reference evidence="2 3" key="1">
    <citation type="submission" date="2016-08" db="EMBL/GenBank/DDBJ databases">
        <title>Draft genome of Fabibacter sp. strain SK-8.</title>
        <authorList>
            <person name="Wong S.-K."/>
            <person name="Hamasaki K."/>
            <person name="Yoshizawa S."/>
        </authorList>
    </citation>
    <scope>NUCLEOTIDE SEQUENCE [LARGE SCALE GENOMIC DNA]</scope>
    <source>
        <strain evidence="2 3">SK-8</strain>
    </source>
</reference>
<dbReference type="Proteomes" id="UP000095552">
    <property type="component" value="Unassembled WGS sequence"/>
</dbReference>
<gene>
    <name evidence="2" type="ORF">BFP71_18590</name>
</gene>
<evidence type="ECO:0000313" key="2">
    <source>
        <dbReference type="EMBL" id="OEK05400.1"/>
    </source>
</evidence>
<keyword evidence="1" id="KW-0472">Membrane</keyword>
<protein>
    <submittedName>
        <fullName evidence="2">Uncharacterized protein</fullName>
    </submittedName>
</protein>
<name>A0A1E5T204_9BACT</name>
<feature type="transmembrane region" description="Helical" evidence="1">
    <location>
        <begin position="71"/>
        <end position="88"/>
    </location>
</feature>
<organism evidence="2 3">
    <name type="scientific">Roseivirga misakiensis</name>
    <dbReference type="NCBI Taxonomy" id="1563681"/>
    <lineage>
        <taxon>Bacteria</taxon>
        <taxon>Pseudomonadati</taxon>
        <taxon>Bacteroidota</taxon>
        <taxon>Cytophagia</taxon>
        <taxon>Cytophagales</taxon>
        <taxon>Roseivirgaceae</taxon>
        <taxon>Roseivirga</taxon>
    </lineage>
</organism>
<keyword evidence="3" id="KW-1185">Reference proteome</keyword>
<sequence length="203" mass="23301">MEFEEMKKIWDAQNGQAMYAIDETALHNRVINKKQKARRTADLTEKIFIAANFIASAMIIVPTIIKNKVSVSGILMAIVMLVSAGYIIHRRNKRLKTQDNFDESILGDLDNAIATADYQVKFSKTSRFYLLSVVVLSMTALLESGTPWWVLALVAVFFFVTYIAARWEHRTFYASQKRDLRAMREKLVNMENEEPESPIDNMI</sequence>
<dbReference type="EMBL" id="MDGQ01000005">
    <property type="protein sequence ID" value="OEK05400.1"/>
    <property type="molecule type" value="Genomic_DNA"/>
</dbReference>
<keyword evidence="1" id="KW-1133">Transmembrane helix</keyword>
<keyword evidence="1" id="KW-0812">Transmembrane</keyword>
<proteinExistence type="predicted"/>
<evidence type="ECO:0000313" key="3">
    <source>
        <dbReference type="Proteomes" id="UP000095552"/>
    </source>
</evidence>
<dbReference type="OrthoDB" id="979241at2"/>
<evidence type="ECO:0000256" key="1">
    <source>
        <dbReference type="SAM" id="Phobius"/>
    </source>
</evidence>
<feature type="transmembrane region" description="Helical" evidence="1">
    <location>
        <begin position="148"/>
        <end position="165"/>
    </location>
</feature>
<dbReference type="RefSeq" id="WP_069836904.1">
    <property type="nucleotide sequence ID" value="NZ_MDGQ01000005.1"/>
</dbReference>
<accession>A0A1E5T204</accession>